<dbReference type="EMBL" id="MN738790">
    <property type="protein sequence ID" value="QHT37169.1"/>
    <property type="molecule type" value="Genomic_DNA"/>
</dbReference>
<feature type="transmembrane region" description="Helical" evidence="1">
    <location>
        <begin position="6"/>
        <end position="22"/>
    </location>
</feature>
<evidence type="ECO:0000256" key="1">
    <source>
        <dbReference type="SAM" id="Phobius"/>
    </source>
</evidence>
<sequence length="58" mass="6480">MTMIFYSILTYFIGPLVTRNVFSLKGSENCIVGFTLGFALSVILWAIWGKTIADMKSL</sequence>
<dbReference type="AlphaFoldDB" id="A0A6C0F9C1"/>
<feature type="transmembrane region" description="Helical" evidence="1">
    <location>
        <begin position="29"/>
        <end position="48"/>
    </location>
</feature>
<proteinExistence type="predicted"/>
<accession>A0A6C0F9C1</accession>
<evidence type="ECO:0000313" key="2">
    <source>
        <dbReference type="EMBL" id="QHT37169.1"/>
    </source>
</evidence>
<organism evidence="2">
    <name type="scientific">viral metagenome</name>
    <dbReference type="NCBI Taxonomy" id="1070528"/>
    <lineage>
        <taxon>unclassified sequences</taxon>
        <taxon>metagenomes</taxon>
        <taxon>organismal metagenomes</taxon>
    </lineage>
</organism>
<keyword evidence="1" id="KW-0472">Membrane</keyword>
<reference evidence="2" key="1">
    <citation type="journal article" date="2020" name="Nature">
        <title>Giant virus diversity and host interactions through global metagenomics.</title>
        <authorList>
            <person name="Schulz F."/>
            <person name="Roux S."/>
            <person name="Paez-Espino D."/>
            <person name="Jungbluth S."/>
            <person name="Walsh D.A."/>
            <person name="Denef V.J."/>
            <person name="McMahon K.D."/>
            <person name="Konstantinidis K.T."/>
            <person name="Eloe-Fadrosh E.A."/>
            <person name="Kyrpides N.C."/>
            <person name="Woyke T."/>
        </authorList>
    </citation>
    <scope>NUCLEOTIDE SEQUENCE</scope>
    <source>
        <strain evidence="2">GVMAG-S-ERX555967-131</strain>
    </source>
</reference>
<protein>
    <submittedName>
        <fullName evidence="2">Uncharacterized protein</fullName>
    </submittedName>
</protein>
<keyword evidence="1" id="KW-0812">Transmembrane</keyword>
<name>A0A6C0F9C1_9ZZZZ</name>
<keyword evidence="1" id="KW-1133">Transmembrane helix</keyword>